<dbReference type="KEGG" id="pay:PAU_00723"/>
<evidence type="ECO:0000313" key="2">
    <source>
        <dbReference type="EMBL" id="CAR67419.1"/>
    </source>
</evidence>
<dbReference type="Proteomes" id="UP000002747">
    <property type="component" value="Chromosome"/>
</dbReference>
<dbReference type="AlphaFoldDB" id="B6VMN9"/>
<evidence type="ECO:0000313" key="1">
    <source>
        <dbReference type="EMBL" id="CAQ82815.1"/>
    </source>
</evidence>
<name>B6VMN9_PHOAA</name>
<gene>
    <name evidence="1" type="ordered locus">PAU_00723</name>
    <name evidence="2" type="ORF">PA-RVA13-1290</name>
</gene>
<dbReference type="EMBL" id="FM162591">
    <property type="protein sequence ID" value="CAQ82815.1"/>
    <property type="molecule type" value="Genomic_DNA"/>
</dbReference>
<proteinExistence type="predicted"/>
<accession>B6VMN9</accession>
<reference evidence="2" key="3">
    <citation type="submission" date="2008-09" db="EMBL/GenBank/DDBJ databases">
        <authorList>
            <person name="Thomson N.R."/>
        </authorList>
    </citation>
    <scope>NUCLEOTIDE SEQUENCE</scope>
    <source>
        <strain evidence="2">ATCC 43949</strain>
    </source>
</reference>
<protein>
    <submittedName>
        <fullName evidence="2">Uncharacterized protein</fullName>
    </submittedName>
</protein>
<reference evidence="1 3" key="4">
    <citation type="journal article" date="2009" name="BMC Genomics">
        <title>Comparative genomics of the emerging human pathogen Photorhabdus asymbiotica with the insect pathogen Photorhabdus luminescens.</title>
        <authorList>
            <person name="Wilkinson P."/>
            <person name="Waterfield N.R."/>
            <person name="Crossman L."/>
            <person name="Corton C."/>
            <person name="Sanchez-Contreras M."/>
            <person name="Vlisidou I."/>
            <person name="Barron A."/>
            <person name="Bignell A."/>
            <person name="Clark L."/>
            <person name="Ormond D."/>
            <person name="Mayho M."/>
            <person name="Bason N."/>
            <person name="Smith F."/>
            <person name="Simmonds M."/>
            <person name="Churcher C."/>
            <person name="Harris D."/>
            <person name="Thompson N.R."/>
            <person name="Quail M."/>
            <person name="Parkhill J."/>
            <person name="ffrench-Constant R.H."/>
        </authorList>
    </citation>
    <scope>NUCLEOTIDE SEQUENCE [LARGE SCALE GENOMIC DNA]</scope>
    <source>
        <strain evidence="3">ATCC 43949 / 3105-77</strain>
        <strain evidence="1">ATCC43949</strain>
    </source>
</reference>
<accession>C7BLZ6</accession>
<evidence type="ECO:0000313" key="3">
    <source>
        <dbReference type="Proteomes" id="UP000002747"/>
    </source>
</evidence>
<reference evidence="1" key="2">
    <citation type="submission" date="2008-05" db="EMBL/GenBank/DDBJ databases">
        <authorList>
            <person name="Crossman L.C."/>
        </authorList>
    </citation>
    <scope>NUCLEOTIDE SEQUENCE</scope>
    <source>
        <strain evidence="1">ATCC43949</strain>
    </source>
</reference>
<reference evidence="2" key="1">
    <citation type="journal article" date="2008" name="Proc. Natl. Acad. Sci. U.S.A.">
        <title>Rapid virulence annotation (RVA): identification of virulence factors using a bacterial genome library and multiple invertebrate hosts.</title>
        <authorList>
            <person name="Waterfield N.R."/>
            <person name="Sanchez-Contreras M."/>
            <person name="Eleftherianos I."/>
            <person name="Dowling A."/>
            <person name="Wilkinson P."/>
            <person name="Parkhill J."/>
            <person name="Thomson N."/>
            <person name="Reynolds S.E."/>
            <person name="Bode H.B."/>
            <person name="Dorus S."/>
            <person name="Ffrench-Constant R.H."/>
        </authorList>
    </citation>
    <scope>NUCLEOTIDE SEQUENCE</scope>
    <source>
        <strain evidence="2">ATCC 43949</strain>
    </source>
</reference>
<dbReference type="EMBL" id="FM211055">
    <property type="protein sequence ID" value="CAR67419.1"/>
    <property type="molecule type" value="Genomic_DNA"/>
</dbReference>
<sequence>MINDNWHISPFYDIMYSPSRYNEHMTAFNGYGSNITKKTIELMVGLSGAKVIINIATEIYDIAKDFHRKLKLLVFQQF</sequence>
<dbReference type="eggNOG" id="COG3550">
    <property type="taxonomic scope" value="Bacteria"/>
</dbReference>
<organism evidence="2">
    <name type="scientific">Photorhabdus asymbiotica subsp. asymbiotica (strain ATCC 43949 / 3105-77)</name>
    <name type="common">Xenorhabdus luminescens (strain 2)</name>
    <dbReference type="NCBI Taxonomy" id="553480"/>
    <lineage>
        <taxon>Bacteria</taxon>
        <taxon>Pseudomonadati</taxon>
        <taxon>Pseudomonadota</taxon>
        <taxon>Gammaproteobacteria</taxon>
        <taxon>Enterobacterales</taxon>
        <taxon>Morganellaceae</taxon>
        <taxon>Photorhabdus</taxon>
    </lineage>
</organism>